<evidence type="ECO:0000256" key="9">
    <source>
        <dbReference type="ARBA" id="ARBA00023136"/>
    </source>
</evidence>
<feature type="domain" description="TonB-dependent receptor-like beta-barrel" evidence="14">
    <location>
        <begin position="296"/>
        <end position="740"/>
    </location>
</feature>
<evidence type="ECO:0000256" key="7">
    <source>
        <dbReference type="ARBA" id="ARBA00023065"/>
    </source>
</evidence>
<dbReference type="Pfam" id="PF07715">
    <property type="entry name" value="Plug"/>
    <property type="match status" value="1"/>
</dbReference>
<evidence type="ECO:0000256" key="6">
    <source>
        <dbReference type="ARBA" id="ARBA00023004"/>
    </source>
</evidence>
<comment type="similarity">
    <text evidence="11 12">Belongs to the TonB-dependent receptor family.</text>
</comment>
<dbReference type="PANTHER" id="PTHR32552">
    <property type="entry name" value="FERRICHROME IRON RECEPTOR-RELATED"/>
    <property type="match status" value="1"/>
</dbReference>
<dbReference type="Proteomes" id="UP001259803">
    <property type="component" value="Unassembled WGS sequence"/>
</dbReference>
<evidence type="ECO:0000256" key="11">
    <source>
        <dbReference type="PROSITE-ProRule" id="PRU01360"/>
    </source>
</evidence>
<organism evidence="16 17">
    <name type="scientific">Croceicoccus esteveae</name>
    <dbReference type="NCBI Taxonomy" id="3075597"/>
    <lineage>
        <taxon>Bacteria</taxon>
        <taxon>Pseudomonadati</taxon>
        <taxon>Pseudomonadota</taxon>
        <taxon>Alphaproteobacteria</taxon>
        <taxon>Sphingomonadales</taxon>
        <taxon>Erythrobacteraceae</taxon>
        <taxon>Croceicoccus</taxon>
    </lineage>
</organism>
<comment type="caution">
    <text evidence="16">The sequence shown here is derived from an EMBL/GenBank/DDBJ whole genome shotgun (WGS) entry which is preliminary data.</text>
</comment>
<proteinExistence type="inferred from homology"/>
<comment type="subcellular location">
    <subcellularLocation>
        <location evidence="1 11">Cell outer membrane</location>
        <topology evidence="1 11">Multi-pass membrane protein</topology>
    </subcellularLocation>
</comment>
<evidence type="ECO:0000259" key="14">
    <source>
        <dbReference type="Pfam" id="PF00593"/>
    </source>
</evidence>
<keyword evidence="5 11" id="KW-0812">Transmembrane</keyword>
<dbReference type="EMBL" id="JAVRHS010000002">
    <property type="protein sequence ID" value="MDT0575379.1"/>
    <property type="molecule type" value="Genomic_DNA"/>
</dbReference>
<reference evidence="16 17" key="1">
    <citation type="submission" date="2023-09" db="EMBL/GenBank/DDBJ databases">
        <authorList>
            <person name="Rey-Velasco X."/>
        </authorList>
    </citation>
    <scope>NUCLEOTIDE SEQUENCE [LARGE SCALE GENOMIC DNA]</scope>
    <source>
        <strain evidence="16 17">F390</strain>
    </source>
</reference>
<keyword evidence="4" id="KW-0410">Iron transport</keyword>
<evidence type="ECO:0000259" key="15">
    <source>
        <dbReference type="Pfam" id="PF07715"/>
    </source>
</evidence>
<feature type="chain" id="PRO_5045646551" evidence="13">
    <location>
        <begin position="27"/>
        <end position="776"/>
    </location>
</feature>
<feature type="signal peptide" evidence="13">
    <location>
        <begin position="1"/>
        <end position="26"/>
    </location>
</feature>
<keyword evidence="2 11" id="KW-0813">Transport</keyword>
<keyword evidence="16" id="KW-0675">Receptor</keyword>
<evidence type="ECO:0000256" key="4">
    <source>
        <dbReference type="ARBA" id="ARBA00022496"/>
    </source>
</evidence>
<evidence type="ECO:0000256" key="2">
    <source>
        <dbReference type="ARBA" id="ARBA00022448"/>
    </source>
</evidence>
<dbReference type="PANTHER" id="PTHR32552:SF81">
    <property type="entry name" value="TONB-DEPENDENT OUTER MEMBRANE RECEPTOR"/>
    <property type="match status" value="1"/>
</dbReference>
<evidence type="ECO:0000256" key="5">
    <source>
        <dbReference type="ARBA" id="ARBA00022692"/>
    </source>
</evidence>
<keyword evidence="9 11" id="KW-0472">Membrane</keyword>
<feature type="domain" description="TonB-dependent receptor plug" evidence="15">
    <location>
        <begin position="66"/>
        <end position="175"/>
    </location>
</feature>
<dbReference type="Pfam" id="PF00593">
    <property type="entry name" value="TonB_dep_Rec_b-barrel"/>
    <property type="match status" value="1"/>
</dbReference>
<evidence type="ECO:0000256" key="3">
    <source>
        <dbReference type="ARBA" id="ARBA00022452"/>
    </source>
</evidence>
<keyword evidence="6" id="KW-0408">Iron</keyword>
<evidence type="ECO:0000313" key="16">
    <source>
        <dbReference type="EMBL" id="MDT0575379.1"/>
    </source>
</evidence>
<keyword evidence="3 11" id="KW-1134">Transmembrane beta strand</keyword>
<keyword evidence="7" id="KW-0406">Ion transport</keyword>
<keyword evidence="13" id="KW-0732">Signal</keyword>
<evidence type="ECO:0000256" key="12">
    <source>
        <dbReference type="RuleBase" id="RU003357"/>
    </source>
</evidence>
<dbReference type="RefSeq" id="WP_311339947.1">
    <property type="nucleotide sequence ID" value="NZ_JAVRHS010000002.1"/>
</dbReference>
<dbReference type="InterPro" id="IPR000531">
    <property type="entry name" value="Beta-barrel_TonB"/>
</dbReference>
<dbReference type="InterPro" id="IPR012910">
    <property type="entry name" value="Plug_dom"/>
</dbReference>
<evidence type="ECO:0000256" key="13">
    <source>
        <dbReference type="SAM" id="SignalP"/>
    </source>
</evidence>
<evidence type="ECO:0000313" key="17">
    <source>
        <dbReference type="Proteomes" id="UP001259803"/>
    </source>
</evidence>
<dbReference type="InterPro" id="IPR036942">
    <property type="entry name" value="Beta-barrel_TonB_sf"/>
</dbReference>
<keyword evidence="17" id="KW-1185">Reference proteome</keyword>
<evidence type="ECO:0000256" key="10">
    <source>
        <dbReference type="ARBA" id="ARBA00023237"/>
    </source>
</evidence>
<dbReference type="InterPro" id="IPR039426">
    <property type="entry name" value="TonB-dep_rcpt-like"/>
</dbReference>
<keyword evidence="10 11" id="KW-0998">Cell outer membrane</keyword>
<evidence type="ECO:0000256" key="1">
    <source>
        <dbReference type="ARBA" id="ARBA00004571"/>
    </source>
</evidence>
<dbReference type="PROSITE" id="PS52016">
    <property type="entry name" value="TONB_DEPENDENT_REC_3"/>
    <property type="match status" value="1"/>
</dbReference>
<dbReference type="SUPFAM" id="SSF56935">
    <property type="entry name" value="Porins"/>
    <property type="match status" value="1"/>
</dbReference>
<accession>A0ABU2ZFK3</accession>
<protein>
    <submittedName>
        <fullName evidence="16">TonB-dependent receptor</fullName>
    </submittedName>
</protein>
<gene>
    <name evidence="16" type="ORF">RM533_04180</name>
</gene>
<sequence length="776" mass="83657">MSSRLRHAATMLSGTAMLALCAPALAQAPPIAIDDRADTNTDQTQTGSQTRLDEIVVTAEKRSASLQSVPLAISAVDEALIEARNITSADQLGAIAPNLTTTTGPNSTSHLIIHIRGIGESEPVLTNDSPVSIYIDGVVVGRSTGSVFDIVDLERIEVLRGPQGTLYGRNTTGGAVNFITRKPSREMGVRAMASYGNFEAVQARLSVDTGDIGESGLKATFSYFHKQRNGYVDDLNAPDKRDPGAYNGEAARAAVLFDKGGAFTGLYTFDWTESSSVSPASQLAVVNPDQLAYFSQSPAFGGTGLVGPSLERLDFIRSEGTFIDDTTQSHTLTLETELSDALTLRSITGFRKWDNDTLNTDLDGNAGLAGLVVSPGPPSVRPVSLFGADKFDRQHQWTQEINVLGQIGDRLDYVIGGFLFDEEASERNPQRFTVVRDIPDVGLVGINLENPLEYSTRNRSLAGFGQVTFELTDSLSIVGGARYTKDEKRLIQSGPANFVRDLQRSFDSFNYAGTVQFQATPDILVYGRVASGYKAGGFNPRSINDGYEPEEVTNYEAGIKSELFDRRLRLNLVGFYSKLDDKQLNQFVAGAGGASSITINAGSGTFKGVELEFDAVPFEGFRVNGSFGYTDRDFDTFLVFDPAVGEIVNVADEAQYSYSASTTGNVGAQYTVGEMLGGQLSARLDYLYRSKVNYNVVPRFSPNDAIIASPGVGLLDGRISLSAIPLGGVEAQISLWGKNLTDEEYRISGIDFGSLGFATNTYGVPRTYGVDLRIEY</sequence>
<name>A0ABU2ZFK3_9SPHN</name>
<dbReference type="Gene3D" id="2.40.170.20">
    <property type="entry name" value="TonB-dependent receptor, beta-barrel domain"/>
    <property type="match status" value="1"/>
</dbReference>
<evidence type="ECO:0000256" key="8">
    <source>
        <dbReference type="ARBA" id="ARBA00023077"/>
    </source>
</evidence>
<keyword evidence="8 12" id="KW-0798">TonB box</keyword>